<organism evidence="9 10">
    <name type="scientific">Aliiruegeria lutimaris</name>
    <dbReference type="NCBI Taxonomy" id="571298"/>
    <lineage>
        <taxon>Bacteria</taxon>
        <taxon>Pseudomonadati</taxon>
        <taxon>Pseudomonadota</taxon>
        <taxon>Alphaproteobacteria</taxon>
        <taxon>Rhodobacterales</taxon>
        <taxon>Roseobacteraceae</taxon>
        <taxon>Aliiruegeria</taxon>
    </lineage>
</organism>
<keyword evidence="6 7" id="KW-0472">Membrane</keyword>
<gene>
    <name evidence="9" type="ORF">SAMN04488026_10578</name>
</gene>
<dbReference type="Gene3D" id="1.10.3720.10">
    <property type="entry name" value="MetI-like"/>
    <property type="match status" value="1"/>
</dbReference>
<keyword evidence="2 7" id="KW-0813">Transport</keyword>
<feature type="transmembrane region" description="Helical" evidence="7">
    <location>
        <begin position="73"/>
        <end position="93"/>
    </location>
</feature>
<dbReference type="EMBL" id="FNEK01000057">
    <property type="protein sequence ID" value="SDK86931.1"/>
    <property type="molecule type" value="Genomic_DNA"/>
</dbReference>
<evidence type="ECO:0000313" key="10">
    <source>
        <dbReference type="Proteomes" id="UP000199382"/>
    </source>
</evidence>
<dbReference type="InterPro" id="IPR000515">
    <property type="entry name" value="MetI-like"/>
</dbReference>
<feature type="transmembrane region" description="Helical" evidence="7">
    <location>
        <begin position="259"/>
        <end position="284"/>
    </location>
</feature>
<sequence>MNKRLPLGLGFVLLVMPCSLLVAFTHYPAVRALINSLWNNASSRRPSKFVGIENYEALIADEKLMQVLTNSGLYALGTIPLAIFLSISMALLVNSKLPATGLMRLSFFMPTMLPLVAVANIWLFFYAPGIGLASQIMNFFGLPTINFLGSTETSLASMMVVAVWKEAGLFMIFYLAALQAVPENLKDAARLEGAGPVRVFIDVVFPLLRPTTIFVAVNALINAFRLVDHIIVMTKGGPDNSSALLLYYIYEVTFRQRDFAYGATLTVLMVAILGVLAAFQFWVLDRKTHYQ</sequence>
<dbReference type="SUPFAM" id="SSF161098">
    <property type="entry name" value="MetI-like"/>
    <property type="match status" value="1"/>
</dbReference>
<evidence type="ECO:0000256" key="3">
    <source>
        <dbReference type="ARBA" id="ARBA00022475"/>
    </source>
</evidence>
<dbReference type="STRING" id="571298.SAMN04488026_10578"/>
<comment type="subcellular location">
    <subcellularLocation>
        <location evidence="1 7">Cell membrane</location>
        <topology evidence="1 7">Multi-pass membrane protein</topology>
    </subcellularLocation>
</comment>
<keyword evidence="10" id="KW-1185">Reference proteome</keyword>
<comment type="similarity">
    <text evidence="7">Belongs to the binding-protein-dependent transport system permease family.</text>
</comment>
<dbReference type="PANTHER" id="PTHR30193">
    <property type="entry name" value="ABC TRANSPORTER PERMEASE PROTEIN"/>
    <property type="match status" value="1"/>
</dbReference>
<evidence type="ECO:0000313" key="9">
    <source>
        <dbReference type="EMBL" id="SDK86931.1"/>
    </source>
</evidence>
<dbReference type="PANTHER" id="PTHR30193:SF41">
    <property type="entry name" value="DIACETYLCHITOBIOSE UPTAKE SYSTEM PERMEASE PROTEIN NGCF"/>
    <property type="match status" value="1"/>
</dbReference>
<accession>A0A1G9FER2</accession>
<dbReference type="CDD" id="cd06261">
    <property type="entry name" value="TM_PBP2"/>
    <property type="match status" value="1"/>
</dbReference>
<dbReference type="Pfam" id="PF00528">
    <property type="entry name" value="BPD_transp_1"/>
    <property type="match status" value="1"/>
</dbReference>
<protein>
    <submittedName>
        <fullName evidence="9">Carbohydrate ABC transporter membrane protein 1, CUT1 family</fullName>
    </submittedName>
</protein>
<keyword evidence="3" id="KW-1003">Cell membrane</keyword>
<dbReference type="GO" id="GO:0005886">
    <property type="term" value="C:plasma membrane"/>
    <property type="evidence" value="ECO:0007669"/>
    <property type="project" value="UniProtKB-SubCell"/>
</dbReference>
<dbReference type="OrthoDB" id="9773727at2"/>
<dbReference type="AlphaFoldDB" id="A0A1G9FER2"/>
<reference evidence="9 10" key="1">
    <citation type="submission" date="2016-10" db="EMBL/GenBank/DDBJ databases">
        <authorList>
            <person name="de Groot N.N."/>
        </authorList>
    </citation>
    <scope>NUCLEOTIDE SEQUENCE [LARGE SCALE GENOMIC DNA]</scope>
    <source>
        <strain evidence="9 10">DSM 25294</strain>
    </source>
</reference>
<evidence type="ECO:0000256" key="6">
    <source>
        <dbReference type="ARBA" id="ARBA00023136"/>
    </source>
</evidence>
<keyword evidence="5 7" id="KW-1133">Transmembrane helix</keyword>
<feature type="transmembrane region" description="Helical" evidence="7">
    <location>
        <begin position="105"/>
        <end position="127"/>
    </location>
</feature>
<dbReference type="Proteomes" id="UP000199382">
    <property type="component" value="Unassembled WGS sequence"/>
</dbReference>
<evidence type="ECO:0000256" key="4">
    <source>
        <dbReference type="ARBA" id="ARBA00022692"/>
    </source>
</evidence>
<name>A0A1G9FER2_9RHOB</name>
<evidence type="ECO:0000256" key="2">
    <source>
        <dbReference type="ARBA" id="ARBA00022448"/>
    </source>
</evidence>
<dbReference type="RefSeq" id="WP_093161585.1">
    <property type="nucleotide sequence ID" value="NZ_FNEK01000057.1"/>
</dbReference>
<keyword evidence="4 7" id="KW-0812">Transmembrane</keyword>
<dbReference type="PROSITE" id="PS50928">
    <property type="entry name" value="ABC_TM1"/>
    <property type="match status" value="1"/>
</dbReference>
<feature type="domain" description="ABC transmembrane type-1" evidence="8">
    <location>
        <begin position="68"/>
        <end position="280"/>
    </location>
</feature>
<dbReference type="InterPro" id="IPR035906">
    <property type="entry name" value="MetI-like_sf"/>
</dbReference>
<evidence type="ECO:0000256" key="5">
    <source>
        <dbReference type="ARBA" id="ARBA00022989"/>
    </source>
</evidence>
<evidence type="ECO:0000259" key="8">
    <source>
        <dbReference type="PROSITE" id="PS50928"/>
    </source>
</evidence>
<dbReference type="InterPro" id="IPR051393">
    <property type="entry name" value="ABC_transporter_permease"/>
</dbReference>
<proteinExistence type="inferred from homology"/>
<dbReference type="GO" id="GO:0055085">
    <property type="term" value="P:transmembrane transport"/>
    <property type="evidence" value="ECO:0007669"/>
    <property type="project" value="InterPro"/>
</dbReference>
<evidence type="ECO:0000256" key="1">
    <source>
        <dbReference type="ARBA" id="ARBA00004651"/>
    </source>
</evidence>
<evidence type="ECO:0000256" key="7">
    <source>
        <dbReference type="RuleBase" id="RU363032"/>
    </source>
</evidence>